<dbReference type="EMBL" id="WUBI01000001">
    <property type="protein sequence ID" value="MWV43918.1"/>
    <property type="molecule type" value="Genomic_DNA"/>
</dbReference>
<feature type="transmembrane region" description="Helical" evidence="6">
    <location>
        <begin position="309"/>
        <end position="327"/>
    </location>
</feature>
<evidence type="ECO:0000313" key="9">
    <source>
        <dbReference type="Proteomes" id="UP000460318"/>
    </source>
</evidence>
<dbReference type="GO" id="GO:0005886">
    <property type="term" value="C:plasma membrane"/>
    <property type="evidence" value="ECO:0007669"/>
    <property type="project" value="UniProtKB-SubCell"/>
</dbReference>
<feature type="transmembrane region" description="Helical" evidence="6">
    <location>
        <begin position="111"/>
        <end position="133"/>
    </location>
</feature>
<keyword evidence="3 6" id="KW-0812">Transmembrane</keyword>
<dbReference type="Pfam" id="PF06779">
    <property type="entry name" value="MFS_4"/>
    <property type="match status" value="1"/>
</dbReference>
<protein>
    <submittedName>
        <fullName evidence="8">MFS transporter</fullName>
    </submittedName>
</protein>
<dbReference type="AlphaFoldDB" id="A0A7X3II20"/>
<feature type="domain" description="Major facilitator superfamily (MFS) profile" evidence="7">
    <location>
        <begin position="19"/>
        <end position="398"/>
    </location>
</feature>
<keyword evidence="4 6" id="KW-1133">Transmembrane helix</keyword>
<feature type="transmembrane region" description="Helical" evidence="6">
    <location>
        <begin position="285"/>
        <end position="303"/>
    </location>
</feature>
<dbReference type="Gene3D" id="1.20.1250.20">
    <property type="entry name" value="MFS general substrate transporter like domains"/>
    <property type="match status" value="2"/>
</dbReference>
<evidence type="ECO:0000256" key="3">
    <source>
        <dbReference type="ARBA" id="ARBA00022692"/>
    </source>
</evidence>
<name>A0A7X3II20_9BACL</name>
<keyword evidence="5 6" id="KW-0472">Membrane</keyword>
<evidence type="ECO:0000256" key="1">
    <source>
        <dbReference type="ARBA" id="ARBA00004651"/>
    </source>
</evidence>
<feature type="transmembrane region" description="Helical" evidence="6">
    <location>
        <begin position="85"/>
        <end position="105"/>
    </location>
</feature>
<feature type="transmembrane region" description="Helical" evidence="6">
    <location>
        <begin position="140"/>
        <end position="164"/>
    </location>
</feature>
<reference evidence="8 9" key="1">
    <citation type="submission" date="2019-12" db="EMBL/GenBank/DDBJ databases">
        <title>Paenibacillus sp. nov., an endophytic bacterium isolated from the stem of Dendrobium.</title>
        <authorList>
            <person name="Zhao R."/>
        </authorList>
    </citation>
    <scope>NUCLEOTIDE SEQUENCE [LARGE SCALE GENOMIC DNA]</scope>
    <source>
        <strain evidence="8 9">HJL G12</strain>
    </source>
</reference>
<proteinExistence type="predicted"/>
<organism evidence="8 9">
    <name type="scientific">Paenibacillus dendrobii</name>
    <dbReference type="NCBI Taxonomy" id="2691084"/>
    <lineage>
        <taxon>Bacteria</taxon>
        <taxon>Bacillati</taxon>
        <taxon>Bacillota</taxon>
        <taxon>Bacilli</taxon>
        <taxon>Bacillales</taxon>
        <taxon>Paenibacillaceae</taxon>
        <taxon>Paenibacillus</taxon>
    </lineage>
</organism>
<evidence type="ECO:0000256" key="2">
    <source>
        <dbReference type="ARBA" id="ARBA00022448"/>
    </source>
</evidence>
<comment type="caution">
    <text evidence="8">The sequence shown here is derived from an EMBL/GenBank/DDBJ whole genome shotgun (WGS) entry which is preliminary data.</text>
</comment>
<dbReference type="PROSITE" id="PS50850">
    <property type="entry name" value="MFS"/>
    <property type="match status" value="1"/>
</dbReference>
<feature type="transmembrane region" description="Helical" evidence="6">
    <location>
        <begin position="15"/>
        <end position="37"/>
    </location>
</feature>
<accession>A0A7X3II20</accession>
<feature type="transmembrane region" description="Helical" evidence="6">
    <location>
        <begin position="57"/>
        <end position="78"/>
    </location>
</feature>
<dbReference type="SUPFAM" id="SSF103473">
    <property type="entry name" value="MFS general substrate transporter"/>
    <property type="match status" value="1"/>
</dbReference>
<dbReference type="InterPro" id="IPR036259">
    <property type="entry name" value="MFS_trans_sf"/>
</dbReference>
<dbReference type="InterPro" id="IPR020846">
    <property type="entry name" value="MFS_dom"/>
</dbReference>
<evidence type="ECO:0000256" key="6">
    <source>
        <dbReference type="SAM" id="Phobius"/>
    </source>
</evidence>
<feature type="transmembrane region" description="Helical" evidence="6">
    <location>
        <begin position="372"/>
        <end position="393"/>
    </location>
</feature>
<dbReference type="Proteomes" id="UP000460318">
    <property type="component" value="Unassembled WGS sequence"/>
</dbReference>
<evidence type="ECO:0000313" key="8">
    <source>
        <dbReference type="EMBL" id="MWV43918.1"/>
    </source>
</evidence>
<dbReference type="RefSeq" id="WP_160497382.1">
    <property type="nucleotide sequence ID" value="NZ_WUBI01000001.1"/>
</dbReference>
<dbReference type="PANTHER" id="PTHR23537">
    <property type="match status" value="1"/>
</dbReference>
<dbReference type="InterPro" id="IPR010645">
    <property type="entry name" value="MFS_4"/>
</dbReference>
<feature type="transmembrane region" description="Helical" evidence="6">
    <location>
        <begin position="339"/>
        <end position="366"/>
    </location>
</feature>
<evidence type="ECO:0000256" key="5">
    <source>
        <dbReference type="ARBA" id="ARBA00023136"/>
    </source>
</evidence>
<evidence type="ECO:0000256" key="4">
    <source>
        <dbReference type="ARBA" id="ARBA00022989"/>
    </source>
</evidence>
<evidence type="ECO:0000259" key="7">
    <source>
        <dbReference type="PROSITE" id="PS50850"/>
    </source>
</evidence>
<feature type="transmembrane region" description="Helical" evidence="6">
    <location>
        <begin position="176"/>
        <end position="195"/>
    </location>
</feature>
<keyword evidence="2" id="KW-0813">Transport</keyword>
<gene>
    <name evidence="8" type="ORF">GRF59_09750</name>
</gene>
<feature type="transmembrane region" description="Helical" evidence="6">
    <location>
        <begin position="253"/>
        <end position="273"/>
    </location>
</feature>
<dbReference type="GO" id="GO:0022857">
    <property type="term" value="F:transmembrane transporter activity"/>
    <property type="evidence" value="ECO:0007669"/>
    <property type="project" value="InterPro"/>
</dbReference>
<dbReference type="PANTHER" id="PTHR23537:SF1">
    <property type="entry name" value="SUGAR TRANSPORTER"/>
    <property type="match status" value="1"/>
</dbReference>
<comment type="subcellular location">
    <subcellularLocation>
        <location evidence="1">Cell membrane</location>
        <topology evidence="1">Multi-pass membrane protein</topology>
    </subcellularLocation>
</comment>
<feature type="transmembrane region" description="Helical" evidence="6">
    <location>
        <begin position="220"/>
        <end position="241"/>
    </location>
</feature>
<keyword evidence="9" id="KW-1185">Reference proteome</keyword>
<sequence>MESTTTSAAVRSRSFWPLVLTGMFLIIATTGLSRVAFGAVLPYMKTGLGLSNSEAGLLGTMMFLGYLITVGLSGPLTMKWGAKKVLFIGGWGVVISLFALATAPSFSLACISILIMGGGSALVFTPLVSIMIASFPDRRGIVLGLLLSGAGIGMFLSGIVVPLIVLHAPQPGYRRVWLIFAIFSLLVLIASSVVLRRVSPANSAQAGAPQKTNWFRNKNILLTACLYFAVGMAYLVPLLYQTSYMIKLDFSDTIAGLCFSVSGIFGVIGGPGWGALSDRIGLRKALILSILAAIAGNVLPVLFENLISFLISGALLGSTIGGIATLIQAKASHQVPQRYVSVVIGFISVFYAVGQMLGPILAGVFIEFGGGFASAYLFGAAVYLLGLLLEVCFKPKKSEAARKSAEANAAR</sequence>